<dbReference type="EMBL" id="QMIG01000006">
    <property type="protein sequence ID" value="RAW15348.1"/>
    <property type="molecule type" value="Genomic_DNA"/>
</dbReference>
<dbReference type="InterPro" id="IPR015305">
    <property type="entry name" value="DUF1961"/>
</dbReference>
<organism evidence="1 2">
    <name type="scientific">Phytoactinopolyspora halophila</name>
    <dbReference type="NCBI Taxonomy" id="1981511"/>
    <lineage>
        <taxon>Bacteria</taxon>
        <taxon>Bacillati</taxon>
        <taxon>Actinomycetota</taxon>
        <taxon>Actinomycetes</taxon>
        <taxon>Jiangellales</taxon>
        <taxon>Jiangellaceae</taxon>
        <taxon>Phytoactinopolyspora</taxon>
    </lineage>
</organism>
<dbReference type="RefSeq" id="WP_112257951.1">
    <property type="nucleotide sequence ID" value="NZ_QMIG01000006.1"/>
</dbReference>
<dbReference type="Gene3D" id="2.60.120.200">
    <property type="match status" value="1"/>
</dbReference>
<dbReference type="InterPro" id="IPR013320">
    <property type="entry name" value="ConA-like_dom_sf"/>
</dbReference>
<evidence type="ECO:0000313" key="2">
    <source>
        <dbReference type="Proteomes" id="UP000250462"/>
    </source>
</evidence>
<proteinExistence type="predicted"/>
<dbReference type="Pfam" id="PF09224">
    <property type="entry name" value="DUF1961"/>
    <property type="match status" value="1"/>
</dbReference>
<evidence type="ECO:0000313" key="1">
    <source>
        <dbReference type="EMBL" id="RAW15348.1"/>
    </source>
</evidence>
<dbReference type="AlphaFoldDB" id="A0A329QXH6"/>
<dbReference type="Proteomes" id="UP000250462">
    <property type="component" value="Unassembled WGS sequence"/>
</dbReference>
<sequence length="236" mass="26503">MDPEERPYRIGRQIYANPLSSEADVADFRLEGSAHVTFPHGRMRLANVLDPAEGQRANFVLWCPHDLPPDIAISWTVLPVHEPGLCMLFFAAAGRNGEDIFDSTLNARDGEYDHYRYGDINALHVSYFRRTTAEARAFRTCNLRKSHGFHLVAQGGDPLPDVDEMLEPYRATVLTCGPDVELWINDLQIFTWHDDGHSYGPPLGGGKIGFRQMAPLVAEYEDLQVHSVERLAGQSL</sequence>
<keyword evidence="2" id="KW-1185">Reference proteome</keyword>
<dbReference type="SUPFAM" id="SSF49899">
    <property type="entry name" value="Concanavalin A-like lectins/glucanases"/>
    <property type="match status" value="1"/>
</dbReference>
<accession>A0A329QXH6</accession>
<comment type="caution">
    <text evidence="1">The sequence shown here is derived from an EMBL/GenBank/DDBJ whole genome shotgun (WGS) entry which is preliminary data.</text>
</comment>
<reference evidence="1 2" key="1">
    <citation type="submission" date="2018-06" db="EMBL/GenBank/DDBJ databases">
        <title>Phytoactinopolyspora halophila sp. nov., a novel halophilic actinomycete isolated from a saline soil in China.</title>
        <authorList>
            <person name="Tang S.-K."/>
        </authorList>
    </citation>
    <scope>NUCLEOTIDE SEQUENCE [LARGE SCALE GENOMIC DNA]</scope>
    <source>
        <strain evidence="1 2">YIM 96934</strain>
    </source>
</reference>
<name>A0A329QXH6_9ACTN</name>
<protein>
    <submittedName>
        <fullName evidence="1">DUF1961 domain-containing protein</fullName>
    </submittedName>
</protein>
<dbReference type="OrthoDB" id="7171052at2"/>
<gene>
    <name evidence="1" type="ORF">DPM12_08825</name>
</gene>